<name>A0ACC0KZD3_CHOFU</name>
<gene>
    <name evidence="1" type="ORF">MSG28_015213</name>
</gene>
<accession>A0ACC0KZD3</accession>
<sequence length="1310" mass="147671">MSHAGQNVSHTVQNISHTGQNMSHTGQNVSQNNGYSQTLERKHEEKQYTVQSPTFSSFRPQEEPKQNYEGFTTRYETRLYDTPRQATEYSKTEEQRQYESNFYKKEYGYDAPKVTSPLSPKFNARDLKFDDKEPIYSTLKKPNLDGVGQTFSEHQKTTEAIPGGTKQSEFTIKSESYQSYPKTEYIKTETTKSPFLTSTPKFEKTDFSQEYKQMSTDLVKAATPDYERMSSPYGKEVHSYGGPNFMEETTTEVKEVPNGTQKITTTKIYSSSPVNLTTTNTKYEPVKLEGIDELSKAFDNDSRYSTLDSRFNTLESKMSSDTSRSFMRPSEFASEFTQQTMKKDLSKELDSMDRKFAKSTISSETIERKSVMTSSHKSETSDLTTVKMQFGGLLFLTYLVLPAIFAEDVSYQACVDKYSRKGYQPWQEWSDHYTCHRYRCEIRDGKYFIAAVGCRKPKIPENALECHEYIEDENVEFPTCCARLRCVVEVNGERIVQTRGQPGELFPDKPWKGQQNEPNPAVVGMGGIPQNTVGGEPQGQPAPGMFNSRGAGKNNKADGNDINGRRYVDPYPAQQMQESPRKKRSTSHPVFDRSLQEGTAYQPHHVKIHGYTPERYTSYFSTDQTPTPTRFIRNCEEVGLFQDLLNPDTDADPHNATRGFFYSHVGWLLVKKHPEVLKRSRTIDMSDIYNNPVLRFQKMPWKGQQNEPNPAVVGMGGIPQNTVGGEPQGQPAPGMFNSRGAGKNNKADQTPTPTRFIRNCEEVGLFQDLLNPSSSDESGAVKEYETTTISKLTNEVTTISRIVGKQDILDKVTTTDDVSIVRHEDVNKEINETVSYTNNVIKIHSNVEIRKDGSVNIETSKQMPRTLISYTDSVIKDAQVTKDVLLADSSKIDKAPPIMSQKSLDHVVDSLEEHNEAKEKDCQLIKMLKRNYQNALKKPEIKKEPDINNAGFDDFEIIIKKPDGRQYRMRPVEEEKRIQDETKERLKRVLSDKAEKKSQETLQRIPSIDTQILPNLLPLTTGTLVPGPVIENISQRCGGFLRQLSLRGCEGIADGSMKTLAQLLTHVNVSWCQSITENGVEALARGCPKLKSFICRGCKQVNDRAVSCLATYCPDLEVLNVQGCDSCRMLERMDLEECVLITDTLSHCELITDNGIKQLSMSPCAAEHLTVLGLDNCPLVTDGALEHLTSCHNLQLIELYDCQLFFSCPGLVWTKLRLTRASELIALSTGNEGKKDKNDNLRSTGERKDRAQDSDSIKPKSPSPDSDQYKSTTEPPVFIEDTNLNGYFSDASNNVVRRAGGPKKNIGIEN</sequence>
<evidence type="ECO:0000313" key="1">
    <source>
        <dbReference type="EMBL" id="KAI8441675.1"/>
    </source>
</evidence>
<dbReference type="Proteomes" id="UP001064048">
    <property type="component" value="Chromosome 27"/>
</dbReference>
<comment type="caution">
    <text evidence="1">The sequence shown here is derived from an EMBL/GenBank/DDBJ whole genome shotgun (WGS) entry which is preliminary data.</text>
</comment>
<dbReference type="EMBL" id="CM046127">
    <property type="protein sequence ID" value="KAI8441675.1"/>
    <property type="molecule type" value="Genomic_DNA"/>
</dbReference>
<keyword evidence="2" id="KW-1185">Reference proteome</keyword>
<organism evidence="1 2">
    <name type="scientific">Choristoneura fumiferana</name>
    <name type="common">Spruce budworm moth</name>
    <name type="synonym">Archips fumiferana</name>
    <dbReference type="NCBI Taxonomy" id="7141"/>
    <lineage>
        <taxon>Eukaryota</taxon>
        <taxon>Metazoa</taxon>
        <taxon>Ecdysozoa</taxon>
        <taxon>Arthropoda</taxon>
        <taxon>Hexapoda</taxon>
        <taxon>Insecta</taxon>
        <taxon>Pterygota</taxon>
        <taxon>Neoptera</taxon>
        <taxon>Endopterygota</taxon>
        <taxon>Lepidoptera</taxon>
        <taxon>Glossata</taxon>
        <taxon>Ditrysia</taxon>
        <taxon>Tortricoidea</taxon>
        <taxon>Tortricidae</taxon>
        <taxon>Tortricinae</taxon>
        <taxon>Choristoneura</taxon>
    </lineage>
</organism>
<protein>
    <submittedName>
        <fullName evidence="1">Uncharacterized protein</fullName>
    </submittedName>
</protein>
<evidence type="ECO:0000313" key="2">
    <source>
        <dbReference type="Proteomes" id="UP001064048"/>
    </source>
</evidence>
<proteinExistence type="predicted"/>
<reference evidence="1 2" key="1">
    <citation type="journal article" date="2022" name="Genome Biol. Evol.">
        <title>The Spruce Budworm Genome: Reconstructing the Evolutionary History of Antifreeze Proteins.</title>
        <authorList>
            <person name="Beliveau C."/>
            <person name="Gagne P."/>
            <person name="Picq S."/>
            <person name="Vernygora O."/>
            <person name="Keeling C.I."/>
            <person name="Pinkney K."/>
            <person name="Doucet D."/>
            <person name="Wen F."/>
            <person name="Johnston J.S."/>
            <person name="Maaroufi H."/>
            <person name="Boyle B."/>
            <person name="Laroche J."/>
            <person name="Dewar K."/>
            <person name="Juretic N."/>
            <person name="Blackburn G."/>
            <person name="Nisole A."/>
            <person name="Brunet B."/>
            <person name="Brandao M."/>
            <person name="Lumley L."/>
            <person name="Duan J."/>
            <person name="Quan G."/>
            <person name="Lucarotti C.J."/>
            <person name="Roe A.D."/>
            <person name="Sperling F.A.H."/>
            <person name="Levesque R.C."/>
            <person name="Cusson M."/>
        </authorList>
    </citation>
    <scope>NUCLEOTIDE SEQUENCE [LARGE SCALE GENOMIC DNA]</scope>
    <source>
        <strain evidence="1">Glfc:IPQL:Cfum</strain>
    </source>
</reference>